<dbReference type="Proteomes" id="UP000176998">
    <property type="component" value="Unassembled WGS sequence"/>
</dbReference>
<accession>A0A1G4APP8</accession>
<organism evidence="1 2">
    <name type="scientific">Colletotrichum orchidophilum</name>
    <dbReference type="NCBI Taxonomy" id="1209926"/>
    <lineage>
        <taxon>Eukaryota</taxon>
        <taxon>Fungi</taxon>
        <taxon>Dikarya</taxon>
        <taxon>Ascomycota</taxon>
        <taxon>Pezizomycotina</taxon>
        <taxon>Sordariomycetes</taxon>
        <taxon>Hypocreomycetidae</taxon>
        <taxon>Glomerellales</taxon>
        <taxon>Glomerellaceae</taxon>
        <taxon>Colletotrichum</taxon>
    </lineage>
</organism>
<dbReference type="RefSeq" id="XP_022468333.1">
    <property type="nucleotide sequence ID" value="XM_022625153.1"/>
</dbReference>
<sequence length="299" mass="32847">MEPLGVAASVIAVVESASRVQSVLRTALSRSRESDSAQESLRRLDASITMLKVMHLELDPGNLSARLGAEPATDMLRQIGDIHLADLNISLTYPSDMKAQKEYPSHVAASADRLEKAVQQLREIEQIFTLRRIEKIVVKSEALHSKQETENNKRQQAVSEIGQTLSVLKSHLITNEGTSENDTQKALDNIGQRLSEISLLLVEGESPDRTIDELRAALQSTLGRSQGSDHNLVVFPFVILMAEAEDVMARVILDTGVQDNWINAKILERANMEYDELEGAGNYVGAGGAHFTPLGQRIT</sequence>
<comment type="caution">
    <text evidence="1">The sequence shown here is derived from an EMBL/GenBank/DDBJ whole genome shotgun (WGS) entry which is preliminary data.</text>
</comment>
<dbReference type="OrthoDB" id="5426765at2759"/>
<name>A0A1G4APP8_9PEZI</name>
<evidence type="ECO:0000313" key="2">
    <source>
        <dbReference type="Proteomes" id="UP000176998"/>
    </source>
</evidence>
<proteinExistence type="predicted"/>
<keyword evidence="2" id="KW-1185">Reference proteome</keyword>
<protein>
    <submittedName>
        <fullName evidence="1">Uncharacterized protein</fullName>
    </submittedName>
</protein>
<dbReference type="GeneID" id="34566663"/>
<dbReference type="AlphaFoldDB" id="A0A1G4APP8"/>
<evidence type="ECO:0000313" key="1">
    <source>
        <dbReference type="EMBL" id="OHE91160.1"/>
    </source>
</evidence>
<gene>
    <name evidence="1" type="ORF">CORC01_13536</name>
</gene>
<dbReference type="EMBL" id="MJBS01000198">
    <property type="protein sequence ID" value="OHE91160.1"/>
    <property type="molecule type" value="Genomic_DNA"/>
</dbReference>
<reference evidence="1 2" key="1">
    <citation type="submission" date="2016-09" db="EMBL/GenBank/DDBJ databases">
        <authorList>
            <person name="Capua I."/>
            <person name="De Benedictis P."/>
            <person name="Joannis T."/>
            <person name="Lombin L.H."/>
            <person name="Cattoli G."/>
        </authorList>
    </citation>
    <scope>NUCLEOTIDE SEQUENCE [LARGE SCALE GENOMIC DNA]</scope>
    <source>
        <strain evidence="1 2">IMI 309357</strain>
    </source>
</reference>